<dbReference type="EMBL" id="JACCBM010000001">
    <property type="protein sequence ID" value="NYD72242.1"/>
    <property type="molecule type" value="Genomic_DNA"/>
</dbReference>
<keyword evidence="10" id="KW-1185">Reference proteome</keyword>
<keyword evidence="3" id="KW-0285">Flavoprotein</keyword>
<dbReference type="InterPro" id="IPR023753">
    <property type="entry name" value="FAD/NAD-binding_dom"/>
</dbReference>
<keyword evidence="4" id="KW-0274">FAD</keyword>
<keyword evidence="5" id="KW-0521">NADP</keyword>
<dbReference type="AlphaFoldDB" id="A0A852SU17"/>
<evidence type="ECO:0000313" key="10">
    <source>
        <dbReference type="Proteomes" id="UP000549913"/>
    </source>
</evidence>
<feature type="domain" description="FAD/NAD(P)-binding" evidence="8">
    <location>
        <begin position="5"/>
        <end position="207"/>
    </location>
</feature>
<evidence type="ECO:0000256" key="3">
    <source>
        <dbReference type="ARBA" id="ARBA00022630"/>
    </source>
</evidence>
<comment type="similarity">
    <text evidence="2">Belongs to the FAD-binding monooxygenase family.</text>
</comment>
<evidence type="ECO:0000256" key="2">
    <source>
        <dbReference type="ARBA" id="ARBA00010139"/>
    </source>
</evidence>
<dbReference type="Pfam" id="PF07992">
    <property type="entry name" value="Pyr_redox_2"/>
    <property type="match status" value="1"/>
</dbReference>
<evidence type="ECO:0000256" key="7">
    <source>
        <dbReference type="ARBA" id="ARBA00023033"/>
    </source>
</evidence>
<name>A0A852SU17_9MICO</name>
<evidence type="ECO:0000256" key="5">
    <source>
        <dbReference type="ARBA" id="ARBA00022857"/>
    </source>
</evidence>
<dbReference type="Gene3D" id="3.50.50.60">
    <property type="entry name" value="FAD/NAD(P)-binding domain"/>
    <property type="match status" value="2"/>
</dbReference>
<reference evidence="9 10" key="1">
    <citation type="submission" date="2020-07" db="EMBL/GenBank/DDBJ databases">
        <title>Sequencing the genomes of 1000 actinobacteria strains.</title>
        <authorList>
            <person name="Klenk H.-P."/>
        </authorList>
    </citation>
    <scope>NUCLEOTIDE SEQUENCE [LARGE SCALE GENOMIC DNA]</scope>
    <source>
        <strain evidence="9 10">DSM 26474</strain>
    </source>
</reference>
<dbReference type="Proteomes" id="UP000549913">
    <property type="component" value="Unassembled WGS sequence"/>
</dbReference>
<comment type="cofactor">
    <cofactor evidence="1">
        <name>FAD</name>
        <dbReference type="ChEBI" id="CHEBI:57692"/>
    </cofactor>
</comment>
<dbReference type="GO" id="GO:0004497">
    <property type="term" value="F:monooxygenase activity"/>
    <property type="evidence" value="ECO:0007669"/>
    <property type="project" value="UniProtKB-KW"/>
</dbReference>
<keyword evidence="6" id="KW-0560">Oxidoreductase</keyword>
<accession>A0A852SU17</accession>
<keyword evidence="7" id="KW-0503">Monooxygenase</keyword>
<dbReference type="InterPro" id="IPR051820">
    <property type="entry name" value="FAD-binding_MO"/>
</dbReference>
<sequence>MHTVDVVVVGAGLAGVGMAARLRRAHPELDLVVLEGRSAIGGTWDLFRYPGVRSDSDMHTLGYPFRPWTDERSIAPAGVIRDYVRETAEEEGVLPLIRFGQRVTAASWSSATGRWRVEVDGGEPLECRFLVLCTGYYRYEAGYTPDIPGLDDFAGRLVHPQHWPEGLDVSGRRVVVVGSGATAVTLVPALAAAGARVTMLQRSPSYVGAVPSRDAFARRVGRMLPPAVAHRIVRAKNVAVSTAIYRFARLRPAAMRSILLRRAAAALPAGFDLAHFSPRYDPWDERLCAVPDGDLFAALSGGRAEVVTDRIAKVVPEGVELASGRMLGAELLVTATGLVLQPLGGIRLTVDGAPVDVSTRYAYRGMMLSGVPNLAFTIGYVNASWTLKTDLVARYVTRLLTRLARTGAASVTPQPPADGETVSEAEPMLGLASGYFRRGTHLLPRRGRRGPWRVRQDYLRDVLSLAHGSLRRGLRYR</sequence>
<dbReference type="PRINTS" id="PR00411">
    <property type="entry name" value="PNDRDTASEI"/>
</dbReference>
<gene>
    <name evidence="9" type="ORF">BJ984_003400</name>
</gene>
<dbReference type="FunFam" id="3.50.50.60:FF:000228">
    <property type="entry name" value="FAD-containing monooxygenase EthA"/>
    <property type="match status" value="1"/>
</dbReference>
<comment type="caution">
    <text evidence="9">The sequence shown here is derived from an EMBL/GenBank/DDBJ whole genome shotgun (WGS) entry which is preliminary data.</text>
</comment>
<evidence type="ECO:0000256" key="1">
    <source>
        <dbReference type="ARBA" id="ARBA00001974"/>
    </source>
</evidence>
<evidence type="ECO:0000313" key="9">
    <source>
        <dbReference type="EMBL" id="NYD72242.1"/>
    </source>
</evidence>
<evidence type="ECO:0000256" key="6">
    <source>
        <dbReference type="ARBA" id="ARBA00023002"/>
    </source>
</evidence>
<organism evidence="9 10">
    <name type="scientific">Herbiconiux flava</name>
    <dbReference type="NCBI Taxonomy" id="881268"/>
    <lineage>
        <taxon>Bacteria</taxon>
        <taxon>Bacillati</taxon>
        <taxon>Actinomycetota</taxon>
        <taxon>Actinomycetes</taxon>
        <taxon>Micrococcales</taxon>
        <taxon>Microbacteriaceae</taxon>
        <taxon>Herbiconiux</taxon>
    </lineage>
</organism>
<evidence type="ECO:0000256" key="4">
    <source>
        <dbReference type="ARBA" id="ARBA00022827"/>
    </source>
</evidence>
<dbReference type="InterPro" id="IPR036188">
    <property type="entry name" value="FAD/NAD-bd_sf"/>
</dbReference>
<dbReference type="SUPFAM" id="SSF51905">
    <property type="entry name" value="FAD/NAD(P)-binding domain"/>
    <property type="match status" value="2"/>
</dbReference>
<evidence type="ECO:0000259" key="8">
    <source>
        <dbReference type="Pfam" id="PF07992"/>
    </source>
</evidence>
<dbReference type="PANTHER" id="PTHR43872">
    <property type="entry name" value="MONOOXYGENASE, PUTATIVE (AFU_ORTHOLOGUE AFUA_8G02570)-RELATED"/>
    <property type="match status" value="1"/>
</dbReference>
<dbReference type="RefSeq" id="WP_271206510.1">
    <property type="nucleotide sequence ID" value="NZ_BSEW01000002.1"/>
</dbReference>
<dbReference type="PANTHER" id="PTHR43872:SF1">
    <property type="entry name" value="MONOOXYGENASE, PUTATIVE (AFU_ORTHOLOGUE AFUA_8G02570)-RELATED"/>
    <property type="match status" value="1"/>
</dbReference>
<proteinExistence type="inferred from homology"/>
<protein>
    <submittedName>
        <fullName evidence="9">Cation diffusion facilitator CzcD-associated flavoprotein CzcO</fullName>
    </submittedName>
</protein>